<comment type="catalytic activity">
    <reaction evidence="7 8">
        <text>L-glutamyl-tRNA(Gln) + L-glutamine + ATP + H2O = L-glutaminyl-tRNA(Gln) + L-glutamate + ADP + phosphate + H(+)</text>
        <dbReference type="Rhea" id="RHEA:17521"/>
        <dbReference type="Rhea" id="RHEA-COMP:9681"/>
        <dbReference type="Rhea" id="RHEA-COMP:9684"/>
        <dbReference type="ChEBI" id="CHEBI:15377"/>
        <dbReference type="ChEBI" id="CHEBI:15378"/>
        <dbReference type="ChEBI" id="CHEBI:29985"/>
        <dbReference type="ChEBI" id="CHEBI:30616"/>
        <dbReference type="ChEBI" id="CHEBI:43474"/>
        <dbReference type="ChEBI" id="CHEBI:58359"/>
        <dbReference type="ChEBI" id="CHEBI:78520"/>
        <dbReference type="ChEBI" id="CHEBI:78521"/>
        <dbReference type="ChEBI" id="CHEBI:456216"/>
        <dbReference type="EC" id="6.3.5.7"/>
    </reaction>
</comment>
<keyword evidence="10" id="KW-0808">Transferase</keyword>
<dbReference type="Pfam" id="PF01425">
    <property type="entry name" value="Amidase"/>
    <property type="match status" value="1"/>
</dbReference>
<dbReference type="PANTHER" id="PTHR11895">
    <property type="entry name" value="TRANSAMIDASE"/>
    <property type="match status" value="1"/>
</dbReference>
<proteinExistence type="inferred from homology"/>
<feature type="domain" description="Amidase" evidence="9">
    <location>
        <begin position="27"/>
        <end position="468"/>
    </location>
</feature>
<dbReference type="GO" id="GO:0005524">
    <property type="term" value="F:ATP binding"/>
    <property type="evidence" value="ECO:0007669"/>
    <property type="project" value="UniProtKB-KW"/>
</dbReference>
<dbReference type="InterPro" id="IPR004412">
    <property type="entry name" value="GatA"/>
</dbReference>
<feature type="active site" description="Charge relay system" evidence="8">
    <location>
        <position position="81"/>
    </location>
</feature>
<dbReference type="HAMAP" id="MF_00120">
    <property type="entry name" value="GatA"/>
    <property type="match status" value="1"/>
</dbReference>
<keyword evidence="5 8" id="KW-0648">Protein biosynthesis</keyword>
<keyword evidence="4 8" id="KW-0067">ATP-binding</keyword>
<evidence type="ECO:0000259" key="9">
    <source>
        <dbReference type="Pfam" id="PF01425"/>
    </source>
</evidence>
<feature type="active site" description="Charge relay system" evidence="8">
    <location>
        <position position="156"/>
    </location>
</feature>
<dbReference type="InterPro" id="IPR020556">
    <property type="entry name" value="Amidase_CS"/>
</dbReference>
<dbReference type="NCBIfam" id="TIGR00132">
    <property type="entry name" value="gatA"/>
    <property type="match status" value="1"/>
</dbReference>
<feature type="active site" description="Acyl-ester intermediate" evidence="8">
    <location>
        <position position="180"/>
    </location>
</feature>
<dbReference type="GO" id="GO:0050567">
    <property type="term" value="F:glutaminyl-tRNA synthase (glutamine-hydrolyzing) activity"/>
    <property type="evidence" value="ECO:0007669"/>
    <property type="project" value="UniProtKB-UniRule"/>
</dbReference>
<comment type="similarity">
    <text evidence="1 8">Belongs to the amidase family. GatA subfamily.</text>
</comment>
<evidence type="ECO:0000313" key="10">
    <source>
        <dbReference type="EMBL" id="CDC05284.1"/>
    </source>
</evidence>
<evidence type="ECO:0000256" key="3">
    <source>
        <dbReference type="ARBA" id="ARBA00022741"/>
    </source>
</evidence>
<evidence type="ECO:0000256" key="8">
    <source>
        <dbReference type="HAMAP-Rule" id="MF_00120"/>
    </source>
</evidence>
<dbReference type="InterPro" id="IPR000120">
    <property type="entry name" value="Amidase"/>
</dbReference>
<keyword evidence="3 8" id="KW-0547">Nucleotide-binding</keyword>
<comment type="function">
    <text evidence="6 8">Allows the formation of correctly charged Gln-tRNA(Gln) through the transamidation of misacylated Glu-tRNA(Gln) in organisms which lack glutaminyl-tRNA synthetase. The reaction takes place in the presence of glutamine and ATP through an activated gamma-phospho-Glu-tRNA(Gln).</text>
</comment>
<dbReference type="PROSITE" id="PS00571">
    <property type="entry name" value="AMIDASES"/>
    <property type="match status" value="1"/>
</dbReference>
<keyword evidence="2 8" id="KW-0436">Ligase</keyword>
<gene>
    <name evidence="8" type="primary">gatA</name>
    <name evidence="10" type="ORF">BN578_00814</name>
</gene>
<dbReference type="Proteomes" id="UP000018168">
    <property type="component" value="Unassembled WGS sequence"/>
</dbReference>
<reference evidence="10" key="1">
    <citation type="submission" date="2012-11" db="EMBL/GenBank/DDBJ databases">
        <title>Dependencies among metagenomic species, viruses, plasmids and units of genetic variation.</title>
        <authorList>
            <person name="Nielsen H.B."/>
            <person name="Almeida M."/>
            <person name="Juncker A.S."/>
            <person name="Rasmussen S."/>
            <person name="Li J."/>
            <person name="Sunagawa S."/>
            <person name="Plichta D."/>
            <person name="Gautier L."/>
            <person name="Le Chatelier E."/>
            <person name="Peletier E."/>
            <person name="Bonde I."/>
            <person name="Nielsen T."/>
            <person name="Manichanh C."/>
            <person name="Arumugam M."/>
            <person name="Batto J."/>
            <person name="Santos M.B.Q.D."/>
            <person name="Blom N."/>
            <person name="Borruel N."/>
            <person name="Burgdorf K.S."/>
            <person name="Boumezbeur F."/>
            <person name="Casellas F."/>
            <person name="Dore J."/>
            <person name="Guarner F."/>
            <person name="Hansen T."/>
            <person name="Hildebrand F."/>
            <person name="Kaas R.S."/>
            <person name="Kennedy S."/>
            <person name="Kristiansen K."/>
            <person name="Kultima J.R."/>
            <person name="Leonard P."/>
            <person name="Levenez F."/>
            <person name="Lund O."/>
            <person name="Moumen B."/>
            <person name="Le Paslier D."/>
            <person name="Pons N."/>
            <person name="Pedersen O."/>
            <person name="Prifti E."/>
            <person name="Qin J."/>
            <person name="Raes J."/>
            <person name="Tap J."/>
            <person name="Tims S."/>
            <person name="Ussery D.W."/>
            <person name="Yamada T."/>
            <person name="MetaHit consortium"/>
            <person name="Renault P."/>
            <person name="Sicheritz-Ponten T."/>
            <person name="Bork P."/>
            <person name="Wang J."/>
            <person name="Brunak S."/>
            <person name="Ehrlich S.D."/>
        </authorList>
    </citation>
    <scope>NUCLEOTIDE SEQUENCE [LARGE SCALE GENOMIC DNA]</scope>
</reference>
<dbReference type="EC" id="6.3.5.7" evidence="8"/>
<dbReference type="InterPro" id="IPR036928">
    <property type="entry name" value="AS_sf"/>
</dbReference>
<evidence type="ECO:0000256" key="2">
    <source>
        <dbReference type="ARBA" id="ARBA00022598"/>
    </source>
</evidence>
<dbReference type="GO" id="GO:0006412">
    <property type="term" value="P:translation"/>
    <property type="evidence" value="ECO:0007669"/>
    <property type="project" value="UniProtKB-UniRule"/>
</dbReference>
<evidence type="ECO:0000256" key="5">
    <source>
        <dbReference type="ARBA" id="ARBA00022917"/>
    </source>
</evidence>
<evidence type="ECO:0000256" key="4">
    <source>
        <dbReference type="ARBA" id="ARBA00022840"/>
    </source>
</evidence>
<dbReference type="GO" id="GO:0030956">
    <property type="term" value="C:glutamyl-tRNA(Gln) amidotransferase complex"/>
    <property type="evidence" value="ECO:0007669"/>
    <property type="project" value="InterPro"/>
</dbReference>
<evidence type="ECO:0000256" key="7">
    <source>
        <dbReference type="ARBA" id="ARBA00047407"/>
    </source>
</evidence>
<dbReference type="GO" id="GO:0016740">
    <property type="term" value="F:transferase activity"/>
    <property type="evidence" value="ECO:0007669"/>
    <property type="project" value="UniProtKB-KW"/>
</dbReference>
<comment type="subunit">
    <text evidence="8">Heterotrimer of A, B and C subunits.</text>
</comment>
<accession>R6NAB7</accession>
<evidence type="ECO:0000313" key="11">
    <source>
        <dbReference type="Proteomes" id="UP000018168"/>
    </source>
</evidence>
<dbReference type="Gene3D" id="3.90.1300.10">
    <property type="entry name" value="Amidase signature (AS) domain"/>
    <property type="match status" value="1"/>
</dbReference>
<dbReference type="EMBL" id="CBEP010000107">
    <property type="protein sequence ID" value="CDC05284.1"/>
    <property type="molecule type" value="Genomic_DNA"/>
</dbReference>
<evidence type="ECO:0000256" key="6">
    <source>
        <dbReference type="ARBA" id="ARBA00025295"/>
    </source>
</evidence>
<organism evidence="10 11">
    <name type="scientific">[Clostridium] leptum CAG:27</name>
    <dbReference type="NCBI Taxonomy" id="1263068"/>
    <lineage>
        <taxon>Bacteria</taxon>
        <taxon>Bacillati</taxon>
        <taxon>Bacillota</taxon>
        <taxon>Clostridia</taxon>
        <taxon>Eubacteriales</taxon>
        <taxon>Oscillospiraceae</taxon>
        <taxon>Oscillospiraceae incertae sedis</taxon>
    </lineage>
</organism>
<dbReference type="InterPro" id="IPR023631">
    <property type="entry name" value="Amidase_dom"/>
</dbReference>
<comment type="caution">
    <text evidence="10">The sequence shown here is derived from an EMBL/GenBank/DDBJ whole genome shotgun (WGS) entry which is preliminary data.</text>
</comment>
<evidence type="ECO:0000256" key="1">
    <source>
        <dbReference type="ARBA" id="ARBA00008069"/>
    </source>
</evidence>
<name>R6NAB7_9FIRM</name>
<dbReference type="AlphaFoldDB" id="R6NAB7"/>
<protein>
    <recommendedName>
        <fullName evidence="8">Glutamyl-tRNA(Gln) amidotransferase subunit A</fullName>
        <shortName evidence="8">Glu-ADT subunit A</shortName>
        <ecNumber evidence="8">6.3.5.7</ecNumber>
    </recommendedName>
</protein>
<dbReference type="SUPFAM" id="SSF75304">
    <property type="entry name" value="Amidase signature (AS) enzymes"/>
    <property type="match status" value="1"/>
</dbReference>
<dbReference type="PANTHER" id="PTHR11895:SF151">
    <property type="entry name" value="GLUTAMYL-TRNA(GLN) AMIDOTRANSFERASE SUBUNIT A"/>
    <property type="match status" value="1"/>
</dbReference>
<sequence length="483" mass="52350">MTQRIVDMTVTELSEKLRSRKLSAEEAAKAYLGQMEKREPEVGAYLTVTREAALETARKVDQKRMKGEELHPLAGIPTGIKDNICTKGVKTTCASRMLENFVPPYDAAVIERLKDCHIVMLGKLNMDEFAMGSTTENSYYQITKNPRDLTRVPGGSSGGAAACVAAQEAACAIGSDTGGSIRQPAAFCGVVGMKPTYGAVSRYGLVAFASSLDQIGPLTKNVADNALVMNAIAGKDFRDATSLDRAWGDFAGELNKGVKGLKIALPKQYFGEGISPEVKGAVLEAAKRYEALGAFVEEADLPALEYALPAYYVISSAEASSNLARFDGVKYGFRAENYEDIDQLYLATRTQGFGKEVKRRIMLGSFVLSAGYYDAYYKKALQVRTLIQREFDRALEGRDLILAPVAPTTAYRIGEKTSDPLQMYLGDVCTVPVNIAGLPALSLPCGEDRDGLPVGMQLIGKAYSEALLYRAGYAFEQAGKEER</sequence>